<dbReference type="InterPro" id="IPR011990">
    <property type="entry name" value="TPR-like_helical_dom_sf"/>
</dbReference>
<dbReference type="PANTHER" id="PTHR13471">
    <property type="entry name" value="TETRATRICOPEPTIDE-LIKE HELICAL"/>
    <property type="match status" value="1"/>
</dbReference>
<organism evidence="5 6">
    <name type="scientific">Owenia fusiformis</name>
    <name type="common">Polychaete worm</name>
    <dbReference type="NCBI Taxonomy" id="6347"/>
    <lineage>
        <taxon>Eukaryota</taxon>
        <taxon>Metazoa</taxon>
        <taxon>Spiralia</taxon>
        <taxon>Lophotrochozoa</taxon>
        <taxon>Annelida</taxon>
        <taxon>Polychaeta</taxon>
        <taxon>Sedentaria</taxon>
        <taxon>Canalipalpata</taxon>
        <taxon>Sabellida</taxon>
        <taxon>Oweniida</taxon>
        <taxon>Oweniidae</taxon>
        <taxon>Owenia</taxon>
    </lineage>
</organism>
<comment type="similarity">
    <text evidence="2">Belongs to the NRDE2 family.</text>
</comment>
<name>A0A8J1UKU5_OWEFU</name>
<dbReference type="GO" id="GO:0071013">
    <property type="term" value="C:catalytic step 2 spliceosome"/>
    <property type="evidence" value="ECO:0007669"/>
    <property type="project" value="TreeGrafter"/>
</dbReference>
<protein>
    <submittedName>
        <fullName evidence="5">Uncharacterized protein</fullName>
    </submittedName>
</protein>
<evidence type="ECO:0000313" key="6">
    <source>
        <dbReference type="Proteomes" id="UP000749559"/>
    </source>
</evidence>
<dbReference type="SUPFAM" id="SSF48452">
    <property type="entry name" value="TPR-like"/>
    <property type="match status" value="2"/>
</dbReference>
<dbReference type="SUPFAM" id="SSF48439">
    <property type="entry name" value="Protein prenylyltransferase"/>
    <property type="match status" value="1"/>
</dbReference>
<dbReference type="GO" id="GO:0031048">
    <property type="term" value="P:regulatory ncRNA-mediated heterochromatin formation"/>
    <property type="evidence" value="ECO:0007669"/>
    <property type="project" value="TreeGrafter"/>
</dbReference>
<evidence type="ECO:0000256" key="2">
    <source>
        <dbReference type="ARBA" id="ARBA00009265"/>
    </source>
</evidence>
<evidence type="ECO:0000256" key="4">
    <source>
        <dbReference type="SAM" id="MobiDB-lite"/>
    </source>
</evidence>
<dbReference type="Gene3D" id="1.25.40.10">
    <property type="entry name" value="Tetratricopeptide repeat domain"/>
    <property type="match status" value="2"/>
</dbReference>
<dbReference type="Proteomes" id="UP000749559">
    <property type="component" value="Unassembled WGS sequence"/>
</dbReference>
<evidence type="ECO:0000256" key="1">
    <source>
        <dbReference type="ARBA" id="ARBA00004123"/>
    </source>
</evidence>
<feature type="compositionally biased region" description="Basic and acidic residues" evidence="4">
    <location>
        <begin position="105"/>
        <end position="134"/>
    </location>
</feature>
<sequence>MSLFPAYNVISNKCTEGDSEKDNNADWLSNRSYKITDVKSEPKERSDDSSKEDLDVVAIDKSRTEAKKTKGKRNIENDDDRNDDNDDRRRKHKKKKKHKKHKHKDHSDADKDNSDKHHHHIDVDKEADRHTRFPSDARLVQSTINKVFINDIPDLQAEHAFRIDRKPDAQNTTFGELYKLHIAKHHLLTKRCVGSGMTLNDLTKSKKKHEDKRYYHKQNKVKLLDGNTETVNMGKSRFDKTLSVNDNFVPVDSRPTELGKRTYANPLGVYDIHTEAFIKGKDERKNETSDISQEDQGDKLLRAETEKFNISLRENPHNIKLWLDFVTFQDKSIEVLDSTDKQSDVVKKKTALSLLEKKLSILDKAIEKNPTDLELAVSRLQICKALWEREKMVESWKKLLFVHNNSPFLWRHYLLFLQADVTGFSSCAILAEYHKCLQALSNIKEGLVATYQPLPQGEHNLLAIFCQMCNFLQQCGQTEKSIASYQALLEFNCFCPDSLQDAPYKDKLAFFEAFWDSGVPRLGEDGSLGWKNCLQFKDKEYPPPMSSISDISSQDLEDNIVKNEKLEKFEKWSQIETNRHKSHWLPWRPNTVAGETEEDCEDPDRMVLYDDRTSCLFTIDDANIKIKLIESFLGHLGIYSPISEQENFDNTNFSQLSFSDVQRLEILSDVGMKRVQFCNETLHKFTRNLFQQILPCFSDSYREYLSHLWLQIEIRTTLDVATTTDVALTTDKKLIKQQKKELKKFAKSILKEPENRNSLALYELYGSLEYTLGNKADGRKVFDMSVMMNQSQHKVMNMTNHLLTSQLCKLYRSYLEAELGLREPEPLVVQNDATFNRIVYFLSSISDGSTWEAKTEYPRPSAATILKTRKYLQLTLDKLKQELSVETPLSYPYIEKHGSSIVHWTVCCALFEYLTTDLKTASKVFIDLVTFLTTYSRKVDLDTTGNQVLIDSEHLTLSHMELLQYHRKTNISRIQILRKPLIQANQNYRGNITLLGMYINMEMGSRIMWPIRRFFRSILDNRVDVTKADVTRDDVMKCDVTTWICALGVELQHQKHILEMGNTDGSGSQYARRLFERATDCDITKHCVLIWRLYIRFEVLCGNLDRANGVFYRALQHCPWAKVLYTDAIQYFPSQLEEIMELMMEKEIRLHLPLEELDILMEPSPVIAD</sequence>
<accession>A0A8J1UKU5</accession>
<feature type="region of interest" description="Disordered" evidence="4">
    <location>
        <begin position="13"/>
        <end position="134"/>
    </location>
</feature>
<evidence type="ECO:0000256" key="3">
    <source>
        <dbReference type="ARBA" id="ARBA00023242"/>
    </source>
</evidence>
<dbReference type="EMBL" id="CAIIXF020000009">
    <property type="protein sequence ID" value="CAH1794053.1"/>
    <property type="molecule type" value="Genomic_DNA"/>
</dbReference>
<gene>
    <name evidence="5" type="ORF">OFUS_LOCUS18820</name>
</gene>
<evidence type="ECO:0000313" key="5">
    <source>
        <dbReference type="EMBL" id="CAH1794053.1"/>
    </source>
</evidence>
<proteinExistence type="inferred from homology"/>
<dbReference type="PANTHER" id="PTHR13471:SF0">
    <property type="entry name" value="NUCLEAR EXOSOME REGULATOR NRDE2"/>
    <property type="match status" value="1"/>
</dbReference>
<keyword evidence="6" id="KW-1185">Reference proteome</keyword>
<feature type="compositionally biased region" description="Basic residues" evidence="4">
    <location>
        <begin position="89"/>
        <end position="104"/>
    </location>
</feature>
<dbReference type="AlphaFoldDB" id="A0A8J1UKU5"/>
<dbReference type="GO" id="GO:1902369">
    <property type="term" value="P:negative regulation of RNA catabolic process"/>
    <property type="evidence" value="ECO:0007669"/>
    <property type="project" value="TreeGrafter"/>
</dbReference>
<comment type="subcellular location">
    <subcellularLocation>
        <location evidence="1">Nucleus</location>
    </subcellularLocation>
</comment>
<comment type="caution">
    <text evidence="5">The sequence shown here is derived from an EMBL/GenBank/DDBJ whole genome shotgun (WGS) entry which is preliminary data.</text>
</comment>
<dbReference type="OrthoDB" id="297219at2759"/>
<dbReference type="Pfam" id="PF08424">
    <property type="entry name" value="NRDE-2"/>
    <property type="match status" value="1"/>
</dbReference>
<reference evidence="5" key="1">
    <citation type="submission" date="2022-03" db="EMBL/GenBank/DDBJ databases">
        <authorList>
            <person name="Martin C."/>
        </authorList>
    </citation>
    <scope>NUCLEOTIDE SEQUENCE</scope>
</reference>
<feature type="compositionally biased region" description="Basic and acidic residues" evidence="4">
    <location>
        <begin position="15"/>
        <end position="24"/>
    </location>
</feature>
<dbReference type="InterPro" id="IPR013633">
    <property type="entry name" value="NRDE-2"/>
</dbReference>
<feature type="compositionally biased region" description="Basic and acidic residues" evidence="4">
    <location>
        <begin position="34"/>
        <end position="76"/>
    </location>
</feature>
<keyword evidence="3" id="KW-0539">Nucleus</keyword>